<protein>
    <recommendedName>
        <fullName evidence="6">Gamma-glutamyltransferase</fullName>
    </recommendedName>
</protein>
<keyword evidence="1" id="KW-1199">Hemostasis impairing toxin</keyword>
<keyword evidence="1" id="KW-0800">Toxin</keyword>
<dbReference type="InterPro" id="IPR043138">
    <property type="entry name" value="GGT_lsub"/>
</dbReference>
<evidence type="ECO:0000313" key="5">
    <source>
        <dbReference type="Proteomes" id="UP000091820"/>
    </source>
</evidence>
<dbReference type="STRING" id="37001.A0A1A9X250"/>
<dbReference type="EnsemblMetazoa" id="GBRI041469-RA">
    <property type="protein sequence ID" value="GBRI041469-PA"/>
    <property type="gene ID" value="GBRI041469"/>
</dbReference>
<accession>A0A1A9X250</accession>
<dbReference type="PRINTS" id="PR01210">
    <property type="entry name" value="GGTRANSPTASE"/>
</dbReference>
<dbReference type="Gene3D" id="1.10.246.130">
    <property type="match status" value="1"/>
</dbReference>
<feature type="binding site" evidence="3">
    <location>
        <begin position="387"/>
        <end position="389"/>
    </location>
    <ligand>
        <name>L-glutamate</name>
        <dbReference type="ChEBI" id="CHEBI:29985"/>
    </ligand>
</feature>
<feature type="binding site" evidence="3">
    <location>
        <position position="411"/>
    </location>
    <ligand>
        <name>L-glutamate</name>
        <dbReference type="ChEBI" id="CHEBI:29985"/>
    </ligand>
</feature>
<dbReference type="AlphaFoldDB" id="A0A1A9X250"/>
<dbReference type="SUPFAM" id="SSF56235">
    <property type="entry name" value="N-terminal nucleophile aminohydrolases (Ntn hydrolases)"/>
    <property type="match status" value="1"/>
</dbReference>
<evidence type="ECO:0000256" key="2">
    <source>
        <dbReference type="PIRSR" id="PIRSR600101-1"/>
    </source>
</evidence>
<dbReference type="VEuPathDB" id="VectorBase:GBRI041469"/>
<feature type="binding site" evidence="3">
    <location>
        <position position="100"/>
    </location>
    <ligand>
        <name>L-glutamate</name>
        <dbReference type="ChEBI" id="CHEBI:29985"/>
    </ligand>
</feature>
<proteinExistence type="predicted"/>
<dbReference type="GO" id="GO:0036374">
    <property type="term" value="F:glutathione hydrolase activity"/>
    <property type="evidence" value="ECO:0007669"/>
    <property type="project" value="InterPro"/>
</dbReference>
<evidence type="ECO:0008006" key="6">
    <source>
        <dbReference type="Google" id="ProtNLM"/>
    </source>
</evidence>
<feature type="active site" description="Nucleophile" evidence="2">
    <location>
        <position position="369"/>
    </location>
</feature>
<reference evidence="5" key="1">
    <citation type="submission" date="2014-03" db="EMBL/GenBank/DDBJ databases">
        <authorList>
            <person name="Aksoy S."/>
            <person name="Warren W."/>
            <person name="Wilson R.K."/>
        </authorList>
    </citation>
    <scope>NUCLEOTIDE SEQUENCE [LARGE SCALE GENOMIC DNA]</scope>
    <source>
        <strain evidence="5">IAEA</strain>
    </source>
</reference>
<evidence type="ECO:0000313" key="4">
    <source>
        <dbReference type="EnsemblMetazoa" id="GBRI041469-PA"/>
    </source>
</evidence>
<dbReference type="FunFam" id="1.10.246.130:FF:000001">
    <property type="entry name" value="Gamma-glutamyltransferase 5 isoform 1"/>
    <property type="match status" value="1"/>
</dbReference>
<dbReference type="PANTHER" id="PTHR11686">
    <property type="entry name" value="GAMMA GLUTAMYL TRANSPEPTIDASE"/>
    <property type="match status" value="1"/>
</dbReference>
<evidence type="ECO:0000256" key="3">
    <source>
        <dbReference type="PIRSR" id="PIRSR600101-2"/>
    </source>
</evidence>
<dbReference type="InterPro" id="IPR043137">
    <property type="entry name" value="GGT_ssub_C"/>
</dbReference>
<feature type="binding site" evidence="3">
    <location>
        <begin position="439"/>
        <end position="440"/>
    </location>
    <ligand>
        <name>L-glutamate</name>
        <dbReference type="ChEBI" id="CHEBI:29985"/>
    </ligand>
</feature>
<dbReference type="Proteomes" id="UP000091820">
    <property type="component" value="Unassembled WGS sequence"/>
</dbReference>
<reference evidence="4" key="2">
    <citation type="submission" date="2020-05" db="UniProtKB">
        <authorList>
            <consortium name="EnsemblMetazoa"/>
        </authorList>
    </citation>
    <scope>IDENTIFICATION</scope>
    <source>
        <strain evidence="4">IAEA</strain>
    </source>
</reference>
<dbReference type="GO" id="GO:0005886">
    <property type="term" value="C:plasma membrane"/>
    <property type="evidence" value="ECO:0007669"/>
    <property type="project" value="TreeGrafter"/>
</dbReference>
<dbReference type="InterPro" id="IPR000101">
    <property type="entry name" value="GGT_peptidase"/>
</dbReference>
<evidence type="ECO:0000256" key="1">
    <source>
        <dbReference type="ARBA" id="ARBA00084097"/>
    </source>
</evidence>
<name>A0A1A9X250_9MUSC</name>
<sequence>YFDSHLFNSQFSTLGDTFDAQSRYKEKPSYLGTGAIASNGECCAEIGGKILRDGGSAVDAAIATLLCEGVMLPHSLGIGGGFVANIYNKETGKIEILIARETAPAAAHRDMFIAKEITGAIAAATPGEVYGYWCLHQKYGKLPWKTLFKPSIELCFTGHRVTKHLATILEVHRERLFKEATMAEIFINPYTNDLYKENEIMYRPQLGETLKILAEEGPEAMYDGGSIGKMLVEDIQEMGGIITEDDLKNYKVRWEEPIIMPFGNDYTLFTPPLPTSGVVLAFILKVMEPLQTSNEPVYWQRMIEAFKHGYGFRTNLGDAYYEPHVNEELEKFISPEFAADIRRLIKDDMTCTDVIYYNANFAHVEDHGTANLSVIAPNGDAIAITSTVNSHLGAKVRSQQTGIILNDEMDDFSTPGVINTYGIPASPANYVKPGKIPMSSTCPSIVLDKFGHIQLMVGGAGGSKITTGVVQTILRYFILNETIEAAINSGRVHHQLSPMHIDVETTVPGHTIDYLIKVGHELNYMPPDKAFSALTAIGFKTGKPHPVCDSRRLGSTALINFDE</sequence>
<dbReference type="FunFam" id="3.60.20.40:FF:000001">
    <property type="entry name" value="Gamma-glutamyltranspeptidase 1"/>
    <property type="match status" value="1"/>
</dbReference>
<keyword evidence="1" id="KW-1202">Platelet aggregation activating toxin</keyword>
<keyword evidence="5" id="KW-1185">Reference proteome</keyword>
<dbReference type="InterPro" id="IPR029055">
    <property type="entry name" value="Ntn_hydrolases_N"/>
</dbReference>
<feature type="binding site" evidence="3">
    <location>
        <position position="462"/>
    </location>
    <ligand>
        <name>L-glutamate</name>
        <dbReference type="ChEBI" id="CHEBI:29985"/>
    </ligand>
</feature>
<dbReference type="PANTHER" id="PTHR11686:SF72">
    <property type="entry name" value="GAMMA-GLUTAMYL TRANSPEPTIDASE, ISOFORM A"/>
    <property type="match status" value="1"/>
</dbReference>
<dbReference type="Gene3D" id="3.60.20.40">
    <property type="match status" value="1"/>
</dbReference>
<organism evidence="4 5">
    <name type="scientific">Glossina brevipalpis</name>
    <dbReference type="NCBI Taxonomy" id="37001"/>
    <lineage>
        <taxon>Eukaryota</taxon>
        <taxon>Metazoa</taxon>
        <taxon>Ecdysozoa</taxon>
        <taxon>Arthropoda</taxon>
        <taxon>Hexapoda</taxon>
        <taxon>Insecta</taxon>
        <taxon>Pterygota</taxon>
        <taxon>Neoptera</taxon>
        <taxon>Endopterygota</taxon>
        <taxon>Diptera</taxon>
        <taxon>Brachycera</taxon>
        <taxon>Muscomorpha</taxon>
        <taxon>Hippoboscoidea</taxon>
        <taxon>Glossinidae</taxon>
        <taxon>Glossina</taxon>
    </lineage>
</organism>
<dbReference type="GO" id="GO:0006751">
    <property type="term" value="P:glutathione catabolic process"/>
    <property type="evidence" value="ECO:0007669"/>
    <property type="project" value="InterPro"/>
</dbReference>
<dbReference type="Pfam" id="PF01019">
    <property type="entry name" value="G_glu_transpept"/>
    <property type="match status" value="1"/>
</dbReference>